<sequence>MSFFKNIVERIRQSEDLSDLRSSSVRDILNGNILTKKFIRKQYLLIILLVALSIGYIDNRYASEKQIATMVMLKKNIQDAKYESLTISAELMEISRQSNLLLLMESKGMQLKPGNTPPIVIN</sequence>
<dbReference type="AlphaFoldDB" id="A0A644V176"/>
<keyword evidence="1" id="KW-0812">Transmembrane</keyword>
<organism evidence="2">
    <name type="scientific">bioreactor metagenome</name>
    <dbReference type="NCBI Taxonomy" id="1076179"/>
    <lineage>
        <taxon>unclassified sequences</taxon>
        <taxon>metagenomes</taxon>
        <taxon>ecological metagenomes</taxon>
    </lineage>
</organism>
<proteinExistence type="predicted"/>
<keyword evidence="1" id="KW-0472">Membrane</keyword>
<dbReference type="Pfam" id="PF19579">
    <property type="entry name" value="FtsL_2"/>
    <property type="match status" value="1"/>
</dbReference>
<keyword evidence="1" id="KW-1133">Transmembrane helix</keyword>
<feature type="transmembrane region" description="Helical" evidence="1">
    <location>
        <begin position="43"/>
        <end position="62"/>
    </location>
</feature>
<dbReference type="InterPro" id="IPR045755">
    <property type="entry name" value="FtsL-like"/>
</dbReference>
<dbReference type="EMBL" id="VSSQ01000198">
    <property type="protein sequence ID" value="MPL84987.1"/>
    <property type="molecule type" value="Genomic_DNA"/>
</dbReference>
<evidence type="ECO:0008006" key="3">
    <source>
        <dbReference type="Google" id="ProtNLM"/>
    </source>
</evidence>
<accession>A0A644V176</accession>
<protein>
    <recommendedName>
        <fullName evidence="3">Cell division protein FtsL</fullName>
    </recommendedName>
</protein>
<reference evidence="2" key="1">
    <citation type="submission" date="2019-08" db="EMBL/GenBank/DDBJ databases">
        <authorList>
            <person name="Kucharzyk K."/>
            <person name="Murdoch R.W."/>
            <person name="Higgins S."/>
            <person name="Loffler F."/>
        </authorList>
    </citation>
    <scope>NUCLEOTIDE SEQUENCE</scope>
</reference>
<evidence type="ECO:0000256" key="1">
    <source>
        <dbReference type="SAM" id="Phobius"/>
    </source>
</evidence>
<gene>
    <name evidence="2" type="ORF">SDC9_30953</name>
</gene>
<name>A0A644V176_9ZZZZ</name>
<evidence type="ECO:0000313" key="2">
    <source>
        <dbReference type="EMBL" id="MPL84987.1"/>
    </source>
</evidence>
<comment type="caution">
    <text evidence="2">The sequence shown here is derived from an EMBL/GenBank/DDBJ whole genome shotgun (WGS) entry which is preliminary data.</text>
</comment>